<evidence type="ECO:0008006" key="3">
    <source>
        <dbReference type="Google" id="ProtNLM"/>
    </source>
</evidence>
<dbReference type="AlphaFoldDB" id="A0A6M5YSZ2"/>
<sequence length="94" mass="9435">MSIATIRITSPIVGGSVNRPFVASGSFTFNGTPTISVVLQDTTGATVATGTTPQLTGLTWSSTISPTQALTGACVFAQITGTNAKDTVGSITVN</sequence>
<evidence type="ECO:0000313" key="1">
    <source>
        <dbReference type="EMBL" id="QJW96979.1"/>
    </source>
</evidence>
<accession>A0A6M5YSZ2</accession>
<organism evidence="1 2">
    <name type="scientific">Frigoriglobus tundricola</name>
    <dbReference type="NCBI Taxonomy" id="2774151"/>
    <lineage>
        <taxon>Bacteria</taxon>
        <taxon>Pseudomonadati</taxon>
        <taxon>Planctomycetota</taxon>
        <taxon>Planctomycetia</taxon>
        <taxon>Gemmatales</taxon>
        <taxon>Gemmataceae</taxon>
        <taxon>Frigoriglobus</taxon>
    </lineage>
</organism>
<dbReference type="RefSeq" id="WP_171472458.1">
    <property type="nucleotide sequence ID" value="NZ_CP053452.2"/>
</dbReference>
<name>A0A6M5YSZ2_9BACT</name>
<gene>
    <name evidence="1" type="ORF">FTUN_4539</name>
</gene>
<reference evidence="2" key="1">
    <citation type="submission" date="2020-05" db="EMBL/GenBank/DDBJ databases">
        <title>Frigoriglobus tundricola gen. nov., sp. nov., a psychrotolerant cellulolytic planctomycete of the family Gemmataceae with two divergent copies of 16S rRNA gene.</title>
        <authorList>
            <person name="Kulichevskaya I.S."/>
            <person name="Ivanova A.A."/>
            <person name="Naumoff D.G."/>
            <person name="Beletsky A.V."/>
            <person name="Rijpstra W.I.C."/>
            <person name="Sinninghe Damste J.S."/>
            <person name="Mardanov A.V."/>
            <person name="Ravin N.V."/>
            <person name="Dedysh S.N."/>
        </authorList>
    </citation>
    <scope>NUCLEOTIDE SEQUENCE [LARGE SCALE GENOMIC DNA]</scope>
    <source>
        <strain evidence="2">PL17</strain>
    </source>
</reference>
<dbReference type="Proteomes" id="UP000503447">
    <property type="component" value="Chromosome"/>
</dbReference>
<protein>
    <recommendedName>
        <fullName evidence="3">Bacterial Ig-like domain-containing protein</fullName>
    </recommendedName>
</protein>
<evidence type="ECO:0000313" key="2">
    <source>
        <dbReference type="Proteomes" id="UP000503447"/>
    </source>
</evidence>
<keyword evidence="2" id="KW-1185">Reference proteome</keyword>
<proteinExistence type="predicted"/>
<dbReference type="KEGG" id="ftj:FTUN_4539"/>
<dbReference type="EMBL" id="CP053452">
    <property type="protein sequence ID" value="QJW96979.1"/>
    <property type="molecule type" value="Genomic_DNA"/>
</dbReference>